<evidence type="ECO:0000313" key="1">
    <source>
        <dbReference type="EMBL" id="GAA3891957.1"/>
    </source>
</evidence>
<sequence>MSVSALKAVEPAVTNVPCNLCGADDAEVLFKAGVAQHNQIVACRKCGLMYSNPRIRPADQELVKDYDPSVTGDPEAYDPGRFDKERVQVRDYADTREYLKKLYPQRGKLIELGCGVGFLLKAFAEDGWDVTGIEPDRGFCEYIERKQGLKALPTILETSGIPDNSVDVVVLLHVIEHVPDPLATLETIFRVLKPGGHLVLETPRYDSLMFKLLGKRERSLSCDGHIYFFTTDSLRKLTEKAGFKTKQWRYVGRSLSLDRLAWNVGVISKSRAVQKLLKGASDALHFNKLHFKLNMRDMQRIVVQKPT</sequence>
<dbReference type="SUPFAM" id="SSF53335">
    <property type="entry name" value="S-adenosyl-L-methionine-dependent methyltransferases"/>
    <property type="match status" value="1"/>
</dbReference>
<dbReference type="PANTHER" id="PTHR43861">
    <property type="entry name" value="TRANS-ACONITATE 2-METHYLTRANSFERASE-RELATED"/>
    <property type="match status" value="1"/>
</dbReference>
<keyword evidence="2" id="KW-1185">Reference proteome</keyword>
<protein>
    <recommendedName>
        <fullName evidence="3">Class I SAM-dependent methyltransferase</fullName>
    </recommendedName>
</protein>
<evidence type="ECO:0000313" key="2">
    <source>
        <dbReference type="Proteomes" id="UP001500827"/>
    </source>
</evidence>
<gene>
    <name evidence="1" type="ORF">GCM10022276_08820</name>
</gene>
<organism evidence="1 2">
    <name type="scientific">Sphingomonas limnosediminicola</name>
    <dbReference type="NCBI Taxonomy" id="940133"/>
    <lineage>
        <taxon>Bacteria</taxon>
        <taxon>Pseudomonadati</taxon>
        <taxon>Pseudomonadota</taxon>
        <taxon>Alphaproteobacteria</taxon>
        <taxon>Sphingomonadales</taxon>
        <taxon>Sphingomonadaceae</taxon>
        <taxon>Sphingomonas</taxon>
    </lineage>
</organism>
<accession>A0ABP7L199</accession>
<dbReference type="InterPro" id="IPR029063">
    <property type="entry name" value="SAM-dependent_MTases_sf"/>
</dbReference>
<reference evidence="2" key="1">
    <citation type="journal article" date="2019" name="Int. J. Syst. Evol. Microbiol.">
        <title>The Global Catalogue of Microorganisms (GCM) 10K type strain sequencing project: providing services to taxonomists for standard genome sequencing and annotation.</title>
        <authorList>
            <consortium name="The Broad Institute Genomics Platform"/>
            <consortium name="The Broad Institute Genome Sequencing Center for Infectious Disease"/>
            <person name="Wu L."/>
            <person name="Ma J."/>
        </authorList>
    </citation>
    <scope>NUCLEOTIDE SEQUENCE [LARGE SCALE GENOMIC DNA]</scope>
    <source>
        <strain evidence="2">JCM 17543</strain>
    </source>
</reference>
<comment type="caution">
    <text evidence="1">The sequence shown here is derived from an EMBL/GenBank/DDBJ whole genome shotgun (WGS) entry which is preliminary data.</text>
</comment>
<dbReference type="CDD" id="cd02440">
    <property type="entry name" value="AdoMet_MTases"/>
    <property type="match status" value="1"/>
</dbReference>
<dbReference type="EMBL" id="BAABBM010000001">
    <property type="protein sequence ID" value="GAA3891957.1"/>
    <property type="molecule type" value="Genomic_DNA"/>
</dbReference>
<dbReference type="Proteomes" id="UP001500827">
    <property type="component" value="Unassembled WGS sequence"/>
</dbReference>
<dbReference type="PANTHER" id="PTHR43861:SF6">
    <property type="entry name" value="METHYLTRANSFERASE TYPE 11"/>
    <property type="match status" value="1"/>
</dbReference>
<proteinExistence type="predicted"/>
<dbReference type="RefSeq" id="WP_344698476.1">
    <property type="nucleotide sequence ID" value="NZ_BAABBM010000001.1"/>
</dbReference>
<evidence type="ECO:0008006" key="3">
    <source>
        <dbReference type="Google" id="ProtNLM"/>
    </source>
</evidence>
<dbReference type="Pfam" id="PF13489">
    <property type="entry name" value="Methyltransf_23"/>
    <property type="match status" value="1"/>
</dbReference>
<name>A0ABP7L199_9SPHN</name>
<dbReference type="Gene3D" id="3.40.50.150">
    <property type="entry name" value="Vaccinia Virus protein VP39"/>
    <property type="match status" value="1"/>
</dbReference>